<protein>
    <submittedName>
        <fullName evidence="3">CYTH and CHAD domain-containing protein</fullName>
    </submittedName>
</protein>
<dbReference type="SUPFAM" id="SSF55154">
    <property type="entry name" value="CYTH-like phosphatases"/>
    <property type="match status" value="1"/>
</dbReference>
<dbReference type="EMBL" id="CP159218">
    <property type="protein sequence ID" value="XCG64619.1"/>
    <property type="molecule type" value="Genomic_DNA"/>
</dbReference>
<dbReference type="PROSITE" id="PS51708">
    <property type="entry name" value="CHAD"/>
    <property type="match status" value="1"/>
</dbReference>
<dbReference type="AlphaFoldDB" id="A0AAU8DTU2"/>
<accession>A0AAU8DTU2</accession>
<feature type="region of interest" description="Disordered" evidence="1">
    <location>
        <begin position="190"/>
        <end position="214"/>
    </location>
</feature>
<evidence type="ECO:0000259" key="2">
    <source>
        <dbReference type="PROSITE" id="PS51708"/>
    </source>
</evidence>
<evidence type="ECO:0000313" key="3">
    <source>
        <dbReference type="EMBL" id="XCG64619.1"/>
    </source>
</evidence>
<feature type="domain" description="CHAD" evidence="2">
    <location>
        <begin position="213"/>
        <end position="494"/>
    </location>
</feature>
<organism evidence="3">
    <name type="scientific">Nakamurella sp. A5-74</name>
    <dbReference type="NCBI Taxonomy" id="3158264"/>
    <lineage>
        <taxon>Bacteria</taxon>
        <taxon>Bacillati</taxon>
        <taxon>Actinomycetota</taxon>
        <taxon>Actinomycetes</taxon>
        <taxon>Nakamurellales</taxon>
        <taxon>Nakamurellaceae</taxon>
        <taxon>Nakamurella</taxon>
    </lineage>
</organism>
<dbReference type="CDD" id="cd07374">
    <property type="entry name" value="CYTH-like_Pase"/>
    <property type="match status" value="1"/>
</dbReference>
<dbReference type="PANTHER" id="PTHR39339">
    <property type="entry name" value="SLR1444 PROTEIN"/>
    <property type="match status" value="1"/>
</dbReference>
<name>A0AAU8DTU2_9ACTN</name>
<dbReference type="InterPro" id="IPR038186">
    <property type="entry name" value="CHAD_dom_sf"/>
</dbReference>
<dbReference type="RefSeq" id="WP_353650232.1">
    <property type="nucleotide sequence ID" value="NZ_CP159218.1"/>
</dbReference>
<reference evidence="3" key="1">
    <citation type="submission" date="2024-05" db="EMBL/GenBank/DDBJ databases">
        <authorList>
            <person name="Cai S.Y."/>
            <person name="Jin L.M."/>
            <person name="Li H.R."/>
        </authorList>
    </citation>
    <scope>NUCLEOTIDE SEQUENCE</scope>
    <source>
        <strain evidence="3">A5-74</strain>
    </source>
</reference>
<dbReference type="SMART" id="SM00880">
    <property type="entry name" value="CHAD"/>
    <property type="match status" value="1"/>
</dbReference>
<dbReference type="Gene3D" id="1.40.20.10">
    <property type="entry name" value="CHAD domain"/>
    <property type="match status" value="1"/>
</dbReference>
<proteinExistence type="predicted"/>
<dbReference type="Pfam" id="PF05235">
    <property type="entry name" value="CHAD"/>
    <property type="match status" value="1"/>
</dbReference>
<gene>
    <name evidence="3" type="ORF">ABLG96_04595</name>
</gene>
<dbReference type="InterPro" id="IPR007899">
    <property type="entry name" value="CHAD_dom"/>
</dbReference>
<sequence>MTAQPVGQPSRYDVPEDWSLPDPAAVMGPGHVAVVLRVEKSVAEYFDTAAGDLLGFGATLLLRSGPSDAGWELTLPNGIDPALHRAPLGSETAVPDELAALVSGIARGGALLTSATVRSERATHRWTDETGAVIVEITDETLHASASTPGAAQLNSWRELTVEPGPAGRPKLVRRLVKALTAGGATPASIESRATRVLGGPSPQPPRKAKSGKKSPVDAVDAIAFLAAQDAALIAEDVRLRTGHEDVHTVRVATRRARSTLKIFAGLFDPATATGFSGELAWYAALLGEVRDRQVQRDRFATALAELPDELVLGPIAATIEQHLLGEQLRAAATLREAMAGDRYHELLRTSSEFVRHPPLAPSTRRRAGARVTSSSVERAGRKARRRLDLALDTGDDELLHEARKATKRARYAAELGAGQSGRHRAAVKAFKELQEILGEYQDSAVAAALLRQLGAATHADPTQNGFTFGILHEQEARRAAHARAAAERWRRHH</sequence>
<dbReference type="InterPro" id="IPR033469">
    <property type="entry name" value="CYTH-like_dom_sf"/>
</dbReference>
<dbReference type="PANTHER" id="PTHR39339:SF1">
    <property type="entry name" value="CHAD DOMAIN-CONTAINING PROTEIN"/>
    <property type="match status" value="1"/>
</dbReference>
<evidence type="ECO:0000256" key="1">
    <source>
        <dbReference type="SAM" id="MobiDB-lite"/>
    </source>
</evidence>
<feature type="region of interest" description="Disordered" evidence="1">
    <location>
        <begin position="358"/>
        <end position="380"/>
    </location>
</feature>